<evidence type="ECO:0008006" key="4">
    <source>
        <dbReference type="Google" id="ProtNLM"/>
    </source>
</evidence>
<dbReference type="Proteomes" id="UP001059041">
    <property type="component" value="Linkage Group LG15"/>
</dbReference>
<sequence>MAGTSHRLSLLTLLTSVTDTVYTVWTANHVSGRTQIYNTKPLMHTVFCSKRKRGNRNRGEELASCLIRSEPLRAGERSGESRSLA</sequence>
<keyword evidence="3" id="KW-1185">Reference proteome</keyword>
<proteinExistence type="predicted"/>
<feature type="signal peptide" evidence="1">
    <location>
        <begin position="1"/>
        <end position="23"/>
    </location>
</feature>
<organism evidence="2 3">
    <name type="scientific">Triplophysa rosa</name>
    <name type="common">Cave loach</name>
    <dbReference type="NCBI Taxonomy" id="992332"/>
    <lineage>
        <taxon>Eukaryota</taxon>
        <taxon>Metazoa</taxon>
        <taxon>Chordata</taxon>
        <taxon>Craniata</taxon>
        <taxon>Vertebrata</taxon>
        <taxon>Euteleostomi</taxon>
        <taxon>Actinopterygii</taxon>
        <taxon>Neopterygii</taxon>
        <taxon>Teleostei</taxon>
        <taxon>Ostariophysi</taxon>
        <taxon>Cypriniformes</taxon>
        <taxon>Nemacheilidae</taxon>
        <taxon>Triplophysa</taxon>
    </lineage>
</organism>
<name>A0A9W7TLS4_TRIRA</name>
<accession>A0A9W7TLS4</accession>
<evidence type="ECO:0000313" key="3">
    <source>
        <dbReference type="Proteomes" id="UP001059041"/>
    </source>
</evidence>
<protein>
    <recommendedName>
        <fullName evidence="4">Secreted protein</fullName>
    </recommendedName>
</protein>
<evidence type="ECO:0000256" key="1">
    <source>
        <dbReference type="SAM" id="SignalP"/>
    </source>
</evidence>
<keyword evidence="1" id="KW-0732">Signal</keyword>
<feature type="chain" id="PRO_5040812579" description="Secreted protein" evidence="1">
    <location>
        <begin position="24"/>
        <end position="85"/>
    </location>
</feature>
<dbReference type="AlphaFoldDB" id="A0A9W7TLS4"/>
<gene>
    <name evidence="2" type="ORF">IRJ41_007972</name>
</gene>
<reference evidence="2" key="1">
    <citation type="submission" date="2021-02" db="EMBL/GenBank/DDBJ databases">
        <title>Comparative genomics reveals that relaxation of natural selection precedes convergent phenotypic evolution of cavefish.</title>
        <authorList>
            <person name="Peng Z."/>
        </authorList>
    </citation>
    <scope>NUCLEOTIDE SEQUENCE</scope>
    <source>
        <tissue evidence="2">Muscle</tissue>
    </source>
</reference>
<comment type="caution">
    <text evidence="2">The sequence shown here is derived from an EMBL/GenBank/DDBJ whole genome shotgun (WGS) entry which is preliminary data.</text>
</comment>
<dbReference type="EMBL" id="JAFHDT010000015">
    <property type="protein sequence ID" value="KAI7799632.1"/>
    <property type="molecule type" value="Genomic_DNA"/>
</dbReference>
<evidence type="ECO:0000313" key="2">
    <source>
        <dbReference type="EMBL" id="KAI7799632.1"/>
    </source>
</evidence>